<dbReference type="RefSeq" id="WP_390293435.1">
    <property type="nucleotide sequence ID" value="NZ_JBHUDO010000003.1"/>
</dbReference>
<reference evidence="1 2" key="1">
    <citation type="journal article" date="2019" name="Int. J. Syst. Evol. Microbiol.">
        <title>The Global Catalogue of Microorganisms (GCM) 10K type strain sequencing project: providing services to taxonomists for standard genome sequencing and annotation.</title>
        <authorList>
            <consortium name="The Broad Institute Genomics Platform"/>
            <consortium name="The Broad Institute Genome Sequencing Center for Infectious Disease"/>
            <person name="Wu L."/>
            <person name="Ma J."/>
        </authorList>
    </citation>
    <scope>NUCLEOTIDE SEQUENCE [LARGE SCALE GENOMIC DNA]</scope>
    <source>
        <strain evidence="1 2">CGMCC 1.10390</strain>
    </source>
</reference>
<sequence length="353" mass="37365">MNEAALIEYLENESTIGERFTICLPDAKLPGDRGSLAEELTLDRALAYFAPSREPDGVRAPFHDQYGSQGIEYDENGCLQIDGLVSLHEDITCQNILSAELDTYRTANRGIVGYGTAGGAVVSAAPVSSDTIGKRVFLTADVTGEIILGEDRDMVVPDNDGESDSQTLVCPVAVTPEDCPCRLPGLFYVRRTHHDDQVIFAGGWILDEGALFEDSVTLLFDEGQTEVASVTPEDIESDDYGDRIVGQFSRDRSQLGSLVGIAQGQGTEMNGAELIESMASAAFQTDQGRRGLNAVNVKVLGEVGGGDGDDGSDGPIQVTATALDAPLVHLGTAAGMSNDVKFKAGAELSKAVN</sequence>
<evidence type="ECO:0000313" key="1">
    <source>
        <dbReference type="EMBL" id="MFD1646913.1"/>
    </source>
</evidence>
<protein>
    <submittedName>
        <fullName evidence="1">Uncharacterized protein</fullName>
    </submittedName>
</protein>
<name>A0ABD6DP87_9EURY</name>
<comment type="caution">
    <text evidence="1">The sequence shown here is derived from an EMBL/GenBank/DDBJ whole genome shotgun (WGS) entry which is preliminary data.</text>
</comment>
<organism evidence="1 2">
    <name type="scientific">Haloarchaeobius litoreus</name>
    <dbReference type="NCBI Taxonomy" id="755306"/>
    <lineage>
        <taxon>Archaea</taxon>
        <taxon>Methanobacteriati</taxon>
        <taxon>Methanobacteriota</taxon>
        <taxon>Stenosarchaea group</taxon>
        <taxon>Halobacteria</taxon>
        <taxon>Halobacteriales</taxon>
        <taxon>Halorubellaceae</taxon>
        <taxon>Haloarchaeobius</taxon>
    </lineage>
</organism>
<dbReference type="EMBL" id="JBHUDO010000003">
    <property type="protein sequence ID" value="MFD1646913.1"/>
    <property type="molecule type" value="Genomic_DNA"/>
</dbReference>
<keyword evidence="2" id="KW-1185">Reference proteome</keyword>
<dbReference type="AlphaFoldDB" id="A0ABD6DP87"/>
<gene>
    <name evidence="1" type="ORF">ACFSBL_14580</name>
</gene>
<dbReference type="Proteomes" id="UP001597034">
    <property type="component" value="Unassembled WGS sequence"/>
</dbReference>
<evidence type="ECO:0000313" key="2">
    <source>
        <dbReference type="Proteomes" id="UP001597034"/>
    </source>
</evidence>
<accession>A0ABD6DP87</accession>
<proteinExistence type="predicted"/>